<dbReference type="KEGG" id="cle:Clole_4218"/>
<dbReference type="EMBL" id="CP002582">
    <property type="protein sequence ID" value="ADZ85890.1"/>
    <property type="molecule type" value="Genomic_DNA"/>
</dbReference>
<organism evidence="1 2">
    <name type="scientific">Cellulosilyticum lentocellum (strain ATCC 49066 / DSM 5427 / NCIMB 11756 / RHM5)</name>
    <name type="common">Clostridium lentocellum</name>
    <dbReference type="NCBI Taxonomy" id="642492"/>
    <lineage>
        <taxon>Bacteria</taxon>
        <taxon>Bacillati</taxon>
        <taxon>Bacillota</taxon>
        <taxon>Clostridia</taxon>
        <taxon>Lachnospirales</taxon>
        <taxon>Cellulosilyticaceae</taxon>
        <taxon>Cellulosilyticum</taxon>
    </lineage>
</organism>
<accession>F2JMX5</accession>
<evidence type="ECO:0000313" key="2">
    <source>
        <dbReference type="Proteomes" id="UP000008467"/>
    </source>
</evidence>
<proteinExistence type="predicted"/>
<dbReference type="RefSeq" id="WP_013659161.1">
    <property type="nucleotide sequence ID" value="NC_015275.1"/>
</dbReference>
<sequence>MEHELFRTNLEARVIEREGDQDFFIETYSYPLNLNLEVARMSRIQFPMSRAILVRTTPLSKWVTVHVLRDVDLFSSFANFELHLEAKKLSIQKEEGYITMQIESQSR</sequence>
<keyword evidence="2" id="KW-1185">Reference proteome</keyword>
<dbReference type="Proteomes" id="UP000008467">
    <property type="component" value="Chromosome"/>
</dbReference>
<gene>
    <name evidence="1" type="ordered locus">Clole_4218</name>
</gene>
<dbReference type="HOGENOM" id="CLU_166658_0_0_9"/>
<protein>
    <submittedName>
        <fullName evidence="1">Uncharacterized protein</fullName>
    </submittedName>
</protein>
<name>F2JMX5_CELLD</name>
<reference evidence="1 2" key="1">
    <citation type="journal article" date="2011" name="J. Bacteriol.">
        <title>Complete genome sequence of the cellulose-degrading bacterium Cellulosilyticum lentocellum.</title>
        <authorList>
            <consortium name="US DOE Joint Genome Institute"/>
            <person name="Miller D.A."/>
            <person name="Suen G."/>
            <person name="Bruce D."/>
            <person name="Copeland A."/>
            <person name="Cheng J.F."/>
            <person name="Detter C."/>
            <person name="Goodwin L.A."/>
            <person name="Han C.S."/>
            <person name="Hauser L.J."/>
            <person name="Land M.L."/>
            <person name="Lapidus A."/>
            <person name="Lucas S."/>
            <person name="Meincke L."/>
            <person name="Pitluck S."/>
            <person name="Tapia R."/>
            <person name="Teshima H."/>
            <person name="Woyke T."/>
            <person name="Fox B.G."/>
            <person name="Angert E.R."/>
            <person name="Currie C.R."/>
        </authorList>
    </citation>
    <scope>NUCLEOTIDE SEQUENCE [LARGE SCALE GENOMIC DNA]</scope>
    <source>
        <strain evidence="2">ATCC 49066 / DSM 5427 / NCIMB 11756 / RHM5</strain>
    </source>
</reference>
<evidence type="ECO:0000313" key="1">
    <source>
        <dbReference type="EMBL" id="ADZ85890.1"/>
    </source>
</evidence>
<dbReference type="AlphaFoldDB" id="F2JMX5"/>
<dbReference type="STRING" id="642492.Clole_4218"/>